<keyword evidence="3 10" id="KW-0436">Ligase</keyword>
<dbReference type="Pfam" id="PF04557">
    <property type="entry name" value="tRNA_synt_1c_R2"/>
    <property type="match status" value="1"/>
</dbReference>
<evidence type="ECO:0000256" key="8">
    <source>
        <dbReference type="ARBA" id="ARBA00030466"/>
    </source>
</evidence>
<dbReference type="Proteomes" id="UP000232323">
    <property type="component" value="Unassembled WGS sequence"/>
</dbReference>
<dbReference type="Pfam" id="PF20974">
    <property type="entry name" value="tRNA-synt_1c_C2"/>
    <property type="match status" value="1"/>
</dbReference>
<sequence>MSLRDEAEAAALALFQKIDLDDTVSKNIVKNPKLTKALVEIIHEAKAENGCSKSKGNLLNSVATKYPANALVHRPKLLEYIMTEKIKSVAQLDGAFEYLKKIGTTDLDTAVLETFAGVGIVISPEQIKSAVDASIAENKARILEERYHCNLSILLGQITRALKWADGASVRGVLEAEVEKLLGPKTEEDLKPPEKKQKPKAPPKEAKEESKAQGSAKPEEPSPPEDPYAFLPKPADNNQVHTSVNFSDGRIMRIANTPQKLGEHLAFTGGKVITRFPPEPNGYLHIGHAKAMFVDFGMAAQYDGHCYLRYDDTNPTAEKLEYIDHIQEIVAWMGWKPWKITYSSDYFDELHAMAVELIKRGHAYVCHQTKDEIEASRKALEPSPWRDRPIAESLSLFEDMRRGLVDEGAATLRMRMDHKNENFNMFDLIAFRIKFAEHPHAGDKWCIYPSYDYTHCLVDALENITHSLCTLEFESRRASYYWLLEVLDTYKPFVWEYARLNITNTVMSKRKLNKLVTGGHVNGWDDPRLLTLAGMRRRGMTPTAINNFCREIGITRNDNLIPMHKLEYHIRSDLDATSPRTLAVLRPLKVVITNLDNSHIEHFQARLFPGRSEDTYSIPLTRVVYVEETDFKEVDEKDYYGLAPGKTIMLKYAYIVKCTGFTKDPTGKVVELQVEADLAPAGKKPPKGVLNWVAQPTPGQEPPTAEARIYDYLFKSEDPGTMDEWLEDLDKESLQVIKGVYVTPALARAKVGDRFQFERLGYFAVDPDSVDGKLVFNRTVTLKESAARVAAASASVVK</sequence>
<dbReference type="GO" id="GO:0048608">
    <property type="term" value="P:reproductive structure development"/>
    <property type="evidence" value="ECO:0007669"/>
    <property type="project" value="UniProtKB-ARBA"/>
</dbReference>
<comment type="similarity">
    <text evidence="1 10">Belongs to the class-I aminoacyl-tRNA synthetase family.</text>
</comment>
<dbReference type="InterPro" id="IPR049437">
    <property type="entry name" value="tRNA-synt_1c_C2"/>
</dbReference>
<dbReference type="GO" id="GO:0004819">
    <property type="term" value="F:glutamine-tRNA ligase activity"/>
    <property type="evidence" value="ECO:0007669"/>
    <property type="project" value="UniProtKB-EC"/>
</dbReference>
<evidence type="ECO:0000256" key="5">
    <source>
        <dbReference type="ARBA" id="ARBA00022840"/>
    </source>
</evidence>
<evidence type="ECO:0000259" key="16">
    <source>
        <dbReference type="Pfam" id="PF20974"/>
    </source>
</evidence>
<dbReference type="SUPFAM" id="SSF50715">
    <property type="entry name" value="Ribosomal protein L25-like"/>
    <property type="match status" value="1"/>
</dbReference>
<evidence type="ECO:0000256" key="9">
    <source>
        <dbReference type="ARBA" id="ARBA00048270"/>
    </source>
</evidence>
<proteinExistence type="inferred from homology"/>
<keyword evidence="6 10" id="KW-0648">Protein biosynthesis</keyword>
<dbReference type="Pfam" id="PF03950">
    <property type="entry name" value="tRNA-synt_1c_C"/>
    <property type="match status" value="1"/>
</dbReference>
<dbReference type="STRING" id="1157962.A0A250XGZ5"/>
<evidence type="ECO:0000256" key="6">
    <source>
        <dbReference type="ARBA" id="ARBA00022917"/>
    </source>
</evidence>
<dbReference type="InterPro" id="IPR050132">
    <property type="entry name" value="Gln/Glu-tRNA_Ligase"/>
</dbReference>
<evidence type="ECO:0000256" key="2">
    <source>
        <dbReference type="ARBA" id="ARBA00012836"/>
    </source>
</evidence>
<keyword evidence="4 10" id="KW-0547">Nucleotide-binding</keyword>
<evidence type="ECO:0000259" key="15">
    <source>
        <dbReference type="Pfam" id="PF04558"/>
    </source>
</evidence>
<feature type="domain" description="Glutamyl/glutaminyl-tRNA synthetase class Ib anti-codon binding" evidence="13">
    <location>
        <begin position="578"/>
        <end position="676"/>
    </location>
</feature>
<feature type="domain" description="Glutaminyl-tRNA synthetase class Ib non-specific RNA-binding" evidence="14">
    <location>
        <begin position="173"/>
        <end position="244"/>
    </location>
</feature>
<dbReference type="EC" id="6.1.1.18" evidence="2"/>
<dbReference type="InterPro" id="IPR001412">
    <property type="entry name" value="aa-tRNA-synth_I_CS"/>
</dbReference>
<evidence type="ECO:0000256" key="11">
    <source>
        <dbReference type="SAM" id="MobiDB-lite"/>
    </source>
</evidence>
<dbReference type="FunFam" id="1.10.10.2420:FF:000001">
    <property type="entry name" value="Glutamine--tRNA ligase cytoplasmic"/>
    <property type="match status" value="1"/>
</dbReference>
<dbReference type="InterPro" id="IPR042558">
    <property type="entry name" value="Gln-tRNA-synth_Ib_RNA-bd_N_1"/>
</dbReference>
<dbReference type="InterPro" id="IPR014729">
    <property type="entry name" value="Rossmann-like_a/b/a_fold"/>
</dbReference>
<evidence type="ECO:0000259" key="12">
    <source>
        <dbReference type="Pfam" id="PF00749"/>
    </source>
</evidence>
<dbReference type="InterPro" id="IPR007639">
    <property type="entry name" value="Gln-tRNA-synth_Ib_RNA-bd_N"/>
</dbReference>
<dbReference type="GO" id="GO:0006425">
    <property type="term" value="P:glutaminyl-tRNA aminoacylation"/>
    <property type="evidence" value="ECO:0007669"/>
    <property type="project" value="InterPro"/>
</dbReference>
<dbReference type="SUPFAM" id="SSF52374">
    <property type="entry name" value="Nucleotidylyl transferase"/>
    <property type="match status" value="1"/>
</dbReference>
<dbReference type="FunFam" id="2.40.240.10:FF:000011">
    <property type="entry name" value="Glutamine--tRNA ligase cytoplasmic"/>
    <property type="match status" value="1"/>
</dbReference>
<dbReference type="Gene3D" id="1.10.8.1290">
    <property type="entry name" value="Glutaminyl-tRNA synthetase, non-specific RNA binding region part 1, domain 1"/>
    <property type="match status" value="1"/>
</dbReference>
<feature type="region of interest" description="Disordered" evidence="11">
    <location>
        <begin position="184"/>
        <end position="243"/>
    </location>
</feature>
<evidence type="ECO:0000313" key="18">
    <source>
        <dbReference type="Proteomes" id="UP000232323"/>
    </source>
</evidence>
<gene>
    <name evidence="17" type="ORF">CEUSTIGMA_g9776.t1</name>
</gene>
<dbReference type="InterPro" id="IPR007638">
    <property type="entry name" value="Gln-tRNA-synth_Ib_RNA-bd_2"/>
</dbReference>
<dbReference type="FunFam" id="2.40.240.10:FF:000007">
    <property type="entry name" value="Glutamine--tRNA ligase"/>
    <property type="match status" value="1"/>
</dbReference>
<dbReference type="PANTHER" id="PTHR43097:SF4">
    <property type="entry name" value="GLUTAMINE--TRNA LIGASE"/>
    <property type="match status" value="1"/>
</dbReference>
<dbReference type="InterPro" id="IPR020056">
    <property type="entry name" value="Rbsml_bL25/Gln-tRNA_synth_N"/>
</dbReference>
<dbReference type="Gene3D" id="1.10.10.2420">
    <property type="match status" value="1"/>
</dbReference>
<dbReference type="InterPro" id="IPR011035">
    <property type="entry name" value="Ribosomal_bL25/Gln-tRNA_synth"/>
</dbReference>
<evidence type="ECO:0000256" key="4">
    <source>
        <dbReference type="ARBA" id="ARBA00022741"/>
    </source>
</evidence>
<dbReference type="NCBIfam" id="TIGR00440">
    <property type="entry name" value="glnS"/>
    <property type="match status" value="1"/>
</dbReference>
<comment type="catalytic activity">
    <reaction evidence="9">
        <text>tRNA(Gln) + L-glutamine + ATP = L-glutaminyl-tRNA(Gln) + AMP + diphosphate</text>
        <dbReference type="Rhea" id="RHEA:20121"/>
        <dbReference type="Rhea" id="RHEA-COMP:9662"/>
        <dbReference type="Rhea" id="RHEA-COMP:9681"/>
        <dbReference type="ChEBI" id="CHEBI:30616"/>
        <dbReference type="ChEBI" id="CHEBI:33019"/>
        <dbReference type="ChEBI" id="CHEBI:58359"/>
        <dbReference type="ChEBI" id="CHEBI:78442"/>
        <dbReference type="ChEBI" id="CHEBI:78521"/>
        <dbReference type="ChEBI" id="CHEBI:456215"/>
        <dbReference type="EC" id="6.1.1.18"/>
    </reaction>
</comment>
<dbReference type="Gene3D" id="2.40.240.10">
    <property type="entry name" value="Ribosomal Protein L25, Chain P"/>
    <property type="match status" value="2"/>
</dbReference>
<keyword evidence="18" id="KW-1185">Reference proteome</keyword>
<reference evidence="17 18" key="1">
    <citation type="submission" date="2017-08" db="EMBL/GenBank/DDBJ databases">
        <title>Acidophilic green algal genome provides insights into adaptation to an acidic environment.</title>
        <authorList>
            <person name="Hirooka S."/>
            <person name="Hirose Y."/>
            <person name="Kanesaki Y."/>
            <person name="Higuchi S."/>
            <person name="Fujiwara T."/>
            <person name="Onuma R."/>
            <person name="Era A."/>
            <person name="Ohbayashi R."/>
            <person name="Uzuka A."/>
            <person name="Nozaki H."/>
            <person name="Yoshikawa H."/>
            <person name="Miyagishima S.Y."/>
        </authorList>
    </citation>
    <scope>NUCLEOTIDE SEQUENCE [LARGE SCALE GENOMIC DNA]</scope>
    <source>
        <strain evidence="17 18">NIES-2499</strain>
    </source>
</reference>
<dbReference type="PRINTS" id="PR00987">
    <property type="entry name" value="TRNASYNTHGLU"/>
</dbReference>
<dbReference type="GO" id="GO:0009791">
    <property type="term" value="P:post-embryonic development"/>
    <property type="evidence" value="ECO:0007669"/>
    <property type="project" value="UniProtKB-ARBA"/>
</dbReference>
<dbReference type="OrthoDB" id="10250478at2759"/>
<evidence type="ECO:0000256" key="10">
    <source>
        <dbReference type="RuleBase" id="RU363037"/>
    </source>
</evidence>
<dbReference type="AlphaFoldDB" id="A0A250XGZ5"/>
<feature type="domain" description="tRNA synthetases class I (E and Q) anti-codon binding" evidence="16">
    <location>
        <begin position="690"/>
        <end position="766"/>
    </location>
</feature>
<dbReference type="Gene3D" id="3.40.50.620">
    <property type="entry name" value="HUPs"/>
    <property type="match status" value="1"/>
</dbReference>
<evidence type="ECO:0000256" key="1">
    <source>
        <dbReference type="ARBA" id="ARBA00005594"/>
    </source>
</evidence>
<dbReference type="CDD" id="cd00807">
    <property type="entry name" value="GlnRS_core"/>
    <property type="match status" value="1"/>
</dbReference>
<dbReference type="GO" id="GO:0005829">
    <property type="term" value="C:cytosol"/>
    <property type="evidence" value="ECO:0007669"/>
    <property type="project" value="TreeGrafter"/>
</dbReference>
<evidence type="ECO:0000313" key="17">
    <source>
        <dbReference type="EMBL" id="GAX82347.1"/>
    </source>
</evidence>
<dbReference type="InterPro" id="IPR000924">
    <property type="entry name" value="Glu/Gln-tRNA-synth"/>
</dbReference>
<organism evidence="17 18">
    <name type="scientific">Chlamydomonas eustigma</name>
    <dbReference type="NCBI Taxonomy" id="1157962"/>
    <lineage>
        <taxon>Eukaryota</taxon>
        <taxon>Viridiplantae</taxon>
        <taxon>Chlorophyta</taxon>
        <taxon>core chlorophytes</taxon>
        <taxon>Chlorophyceae</taxon>
        <taxon>CS clade</taxon>
        <taxon>Chlamydomonadales</taxon>
        <taxon>Chlamydomonadaceae</taxon>
        <taxon>Chlamydomonas</taxon>
    </lineage>
</organism>
<evidence type="ECO:0000259" key="13">
    <source>
        <dbReference type="Pfam" id="PF03950"/>
    </source>
</evidence>
<name>A0A250XGZ5_9CHLO</name>
<dbReference type="InterPro" id="IPR020059">
    <property type="entry name" value="Glu/Gln-tRNA-synth_Ib_codon-bd"/>
</dbReference>
<evidence type="ECO:0000256" key="3">
    <source>
        <dbReference type="ARBA" id="ARBA00022598"/>
    </source>
</evidence>
<dbReference type="InterPro" id="IPR042559">
    <property type="entry name" value="Gln-tRNA-synth_Ib_RNA-bd_N_2"/>
</dbReference>
<dbReference type="Pfam" id="PF00749">
    <property type="entry name" value="tRNA-synt_1c"/>
    <property type="match status" value="1"/>
</dbReference>
<evidence type="ECO:0000259" key="14">
    <source>
        <dbReference type="Pfam" id="PF04557"/>
    </source>
</evidence>
<keyword evidence="5 10" id="KW-0067">ATP-binding</keyword>
<dbReference type="PANTHER" id="PTHR43097">
    <property type="entry name" value="GLUTAMINE-TRNA LIGASE"/>
    <property type="match status" value="1"/>
</dbReference>
<accession>A0A250XGZ5</accession>
<dbReference type="InterPro" id="IPR020058">
    <property type="entry name" value="Glu/Gln-tRNA-synth_Ib_cat-dom"/>
</dbReference>
<evidence type="ECO:0000256" key="7">
    <source>
        <dbReference type="ARBA" id="ARBA00023146"/>
    </source>
</evidence>
<dbReference type="GO" id="GO:0005524">
    <property type="term" value="F:ATP binding"/>
    <property type="evidence" value="ECO:0007669"/>
    <property type="project" value="UniProtKB-KW"/>
</dbReference>
<feature type="compositionally biased region" description="Basic and acidic residues" evidence="11">
    <location>
        <begin position="184"/>
        <end position="211"/>
    </location>
</feature>
<dbReference type="Pfam" id="PF04558">
    <property type="entry name" value="tRNA_synt_1c_R1"/>
    <property type="match status" value="1"/>
</dbReference>
<dbReference type="PROSITE" id="PS00178">
    <property type="entry name" value="AA_TRNA_LIGASE_I"/>
    <property type="match status" value="1"/>
</dbReference>
<dbReference type="EMBL" id="BEGY01000079">
    <property type="protein sequence ID" value="GAX82347.1"/>
    <property type="molecule type" value="Genomic_DNA"/>
</dbReference>
<comment type="caution">
    <text evidence="17">The sequence shown here is derived from an EMBL/GenBank/DDBJ whole genome shotgun (WGS) entry which is preliminary data.</text>
</comment>
<keyword evidence="7 10" id="KW-0030">Aminoacyl-tRNA synthetase</keyword>
<feature type="domain" description="Glutamyl/glutaminyl-tRNA synthetase class Ib catalytic" evidence="12">
    <location>
        <begin position="271"/>
        <end position="575"/>
    </location>
</feature>
<dbReference type="InterPro" id="IPR004514">
    <property type="entry name" value="Gln-tRNA-synth"/>
</dbReference>
<dbReference type="FunFam" id="3.40.50.620:FF:000037">
    <property type="entry name" value="Glutamine--tRNA ligase cytoplasmic"/>
    <property type="match status" value="1"/>
</dbReference>
<dbReference type="FunFam" id="1.10.8.1290:FF:000002">
    <property type="entry name" value="Glutamine--tRNA ligase cytoplasmic"/>
    <property type="match status" value="1"/>
</dbReference>
<protein>
    <recommendedName>
        <fullName evidence="2">glutamine--tRNA ligase</fullName>
        <ecNumber evidence="2">6.1.1.18</ecNumber>
    </recommendedName>
    <alternativeName>
        <fullName evidence="8">Glutaminyl-tRNA synthetase</fullName>
    </alternativeName>
</protein>
<feature type="domain" description="Glutaminyl-tRNA synthetase class Ib non-specific RNA-binding" evidence="15">
    <location>
        <begin position="11"/>
        <end position="167"/>
    </location>
</feature>